<dbReference type="HOGENOM" id="CLU_261293_0_0_1"/>
<accession>M2PMJ9</accession>
<feature type="compositionally biased region" description="Polar residues" evidence="1">
    <location>
        <begin position="957"/>
        <end position="975"/>
    </location>
</feature>
<feature type="region of interest" description="Disordered" evidence="1">
    <location>
        <begin position="946"/>
        <end position="975"/>
    </location>
</feature>
<feature type="region of interest" description="Disordered" evidence="1">
    <location>
        <begin position="99"/>
        <end position="165"/>
    </location>
</feature>
<organism evidence="2 3">
    <name type="scientific">Ceriporiopsis subvermispora (strain B)</name>
    <name type="common">White-rot fungus</name>
    <name type="synonym">Gelatoporia subvermispora</name>
    <dbReference type="NCBI Taxonomy" id="914234"/>
    <lineage>
        <taxon>Eukaryota</taxon>
        <taxon>Fungi</taxon>
        <taxon>Dikarya</taxon>
        <taxon>Basidiomycota</taxon>
        <taxon>Agaricomycotina</taxon>
        <taxon>Agaricomycetes</taxon>
        <taxon>Polyporales</taxon>
        <taxon>Gelatoporiaceae</taxon>
        <taxon>Gelatoporia</taxon>
    </lineage>
</organism>
<feature type="compositionally biased region" description="Low complexity" evidence="1">
    <location>
        <begin position="107"/>
        <end position="118"/>
    </location>
</feature>
<feature type="compositionally biased region" description="Polar residues" evidence="1">
    <location>
        <begin position="672"/>
        <end position="683"/>
    </location>
</feature>
<dbReference type="Proteomes" id="UP000016930">
    <property type="component" value="Unassembled WGS sequence"/>
</dbReference>
<protein>
    <submittedName>
        <fullName evidence="2">Uncharacterized protein</fullName>
    </submittedName>
</protein>
<evidence type="ECO:0000313" key="2">
    <source>
        <dbReference type="EMBL" id="EMD37624.1"/>
    </source>
</evidence>
<dbReference type="PANTHER" id="PTHR37535">
    <property type="entry name" value="FLUG DOMAIN PROTEIN"/>
    <property type="match status" value="1"/>
</dbReference>
<keyword evidence="3" id="KW-1185">Reference proteome</keyword>
<name>M2PMJ9_CERS8</name>
<evidence type="ECO:0000256" key="1">
    <source>
        <dbReference type="SAM" id="MobiDB-lite"/>
    </source>
</evidence>
<proteinExistence type="predicted"/>
<feature type="region of interest" description="Disordered" evidence="1">
    <location>
        <begin position="1216"/>
        <end position="1238"/>
    </location>
</feature>
<feature type="region of interest" description="Disordered" evidence="1">
    <location>
        <begin position="672"/>
        <end position="696"/>
    </location>
</feature>
<gene>
    <name evidence="2" type="ORF">CERSUDRAFT_94626</name>
</gene>
<feature type="region of interest" description="Disordered" evidence="1">
    <location>
        <begin position="1"/>
        <end position="32"/>
    </location>
</feature>
<feature type="compositionally biased region" description="Polar residues" evidence="1">
    <location>
        <begin position="1218"/>
        <end position="1227"/>
    </location>
</feature>
<feature type="compositionally biased region" description="Low complexity" evidence="1">
    <location>
        <begin position="125"/>
        <end position="157"/>
    </location>
</feature>
<reference evidence="2 3" key="1">
    <citation type="journal article" date="2012" name="Proc. Natl. Acad. Sci. U.S.A.">
        <title>Comparative genomics of Ceriporiopsis subvermispora and Phanerochaete chrysosporium provide insight into selective ligninolysis.</title>
        <authorList>
            <person name="Fernandez-Fueyo E."/>
            <person name="Ruiz-Duenas F.J."/>
            <person name="Ferreira P."/>
            <person name="Floudas D."/>
            <person name="Hibbett D.S."/>
            <person name="Canessa P."/>
            <person name="Larrondo L.F."/>
            <person name="James T.Y."/>
            <person name="Seelenfreund D."/>
            <person name="Lobos S."/>
            <person name="Polanco R."/>
            <person name="Tello M."/>
            <person name="Honda Y."/>
            <person name="Watanabe T."/>
            <person name="Watanabe T."/>
            <person name="Ryu J.S."/>
            <person name="Kubicek C.P."/>
            <person name="Schmoll M."/>
            <person name="Gaskell J."/>
            <person name="Hammel K.E."/>
            <person name="St John F.J."/>
            <person name="Vanden Wymelenberg A."/>
            <person name="Sabat G."/>
            <person name="Splinter BonDurant S."/>
            <person name="Syed K."/>
            <person name="Yadav J.S."/>
            <person name="Doddapaneni H."/>
            <person name="Subramanian V."/>
            <person name="Lavin J.L."/>
            <person name="Oguiza J.A."/>
            <person name="Perez G."/>
            <person name="Pisabarro A.G."/>
            <person name="Ramirez L."/>
            <person name="Santoyo F."/>
            <person name="Master E."/>
            <person name="Coutinho P.M."/>
            <person name="Henrissat B."/>
            <person name="Lombard V."/>
            <person name="Magnuson J.K."/>
            <person name="Kuees U."/>
            <person name="Hori C."/>
            <person name="Igarashi K."/>
            <person name="Samejima M."/>
            <person name="Held B.W."/>
            <person name="Barry K.W."/>
            <person name="LaButti K.M."/>
            <person name="Lapidus A."/>
            <person name="Lindquist E.A."/>
            <person name="Lucas S.M."/>
            <person name="Riley R."/>
            <person name="Salamov A.A."/>
            <person name="Hoffmeister D."/>
            <person name="Schwenk D."/>
            <person name="Hadar Y."/>
            <person name="Yarden O."/>
            <person name="de Vries R.P."/>
            <person name="Wiebenga A."/>
            <person name="Stenlid J."/>
            <person name="Eastwood D."/>
            <person name="Grigoriev I.V."/>
            <person name="Berka R.M."/>
            <person name="Blanchette R.A."/>
            <person name="Kersten P."/>
            <person name="Martinez A.T."/>
            <person name="Vicuna R."/>
            <person name="Cullen D."/>
        </authorList>
    </citation>
    <scope>NUCLEOTIDE SEQUENCE [LARGE SCALE GENOMIC DNA]</scope>
    <source>
        <strain evidence="2 3">B</strain>
    </source>
</reference>
<evidence type="ECO:0000313" key="3">
    <source>
        <dbReference type="Proteomes" id="UP000016930"/>
    </source>
</evidence>
<dbReference type="OrthoDB" id="3253465at2759"/>
<dbReference type="PANTHER" id="PTHR37535:SF3">
    <property type="entry name" value="FLUG DOMAIN-CONTAINING PROTEIN"/>
    <property type="match status" value="1"/>
</dbReference>
<sequence>MSPVHLAGNHSSYHVADVPPSGSNGTAGLDPEYDYHNVQVEQQYLDSAPSCSQLNATTMANVNAHFNYQNRPAAHLAFDQVPHLQNHYSSVADLPPPAIVSGDAFPTSTSGTQLSQSTPDSDAFPTSTSGTQPSQSTPDSDAFPTSTSGTQPSQSTPDSGPATHPLLSVFSASAAAATSIPAATTAPQARSRKHIPTHLQGAHRDPSRNPISFLQLQRITSDPSMFAGVQQALEAFYDFQDSTGSLQNKQDLERMMIHYHRLIYTLQPDLPEDQYWNATIVARFAPQLLPWLVAITPGRDGRAHIKAATLKHWRAYFVHLIVDYTYNDQGQRCGMSLLTTGGLFECLRDQVPKLIRHHRLDRHKNPKLYFGLHELRLVIQAALYKSQDASLGTREHMIQFCAQISLIYFTALRSSSLTPTDPRSRDAGNYQTVADFTIFKNPVEHGLETWMQVKTSLFKNNFETTGQTRKYILSAVKNIVNVIYEPQNYCIASLLLRGCFVYETLDKLFHTQDFQLRVRPEKLSLPMWRASVPGGKGLTEQPALSNTISATLRTVSEDAGLPPGGAYAFRRTAANTAETKCGAELASLILGHRTNSQRVLDNYSKGTENIPLVDLLTGELKDLPDVVRTVKASNILAIAHTLNRGISQGNRRHQALASAAAEAIIRAAQTLSLDETTQEPSQNAPAKRKKTAAPRLPDDLRTKALDDSIGYKAAYRTNLAAWDDLKKCFTSESLQLNLRCLHNQIVHWKKLDLLPHISQDYMLQKCDAVDQSYVALNKLRGQVVRTATNKWRRECGQQLKDAVTGHKGAVLAGTAQERVDAIATLDSTPTILSDVYQQHKQPATSASQTADDSTVCNLDFANRCPTLALNENACTARAFARTQSLPIPPTCAFDPSNPEWGAYTHTIHTLAQQSNWTCELADTPPPSDAKVDHAVRLLSKHTPIPQAHTIPHLQLGNDPTTDISTSAQDDTEDTASVSTFIQHEDAPDFSPSMSESPELVSHVLGERPDQSQRPLIDLMDGVSLAELRQAYILFLVQPVLQKRQLDALLTPVNDQYICYQCSRLQACDCPRIQNVHFATRPNLLRHLKTVHTPWFELMPHMTTTYHQDQLYRCPSPYCLFTGSSIDAVYNHCISPQCPDSTVHMQLKYEHDNREKTYHGRVDGSQSLKRNRKDMLYYNLDADDCKDSHSDRDDEPAATGSIASTSAAVICPLVVQDTPGASSSQQPATPRVDAHVPHTNNPRVQRFLDIYADMLTHEPHIMSHPELTDAPPRARNALSRSFDFLRTYMLPMAEQQAQDEDSDG</sequence>
<dbReference type="EMBL" id="KB445796">
    <property type="protein sequence ID" value="EMD37624.1"/>
    <property type="molecule type" value="Genomic_DNA"/>
</dbReference>
<feature type="region of interest" description="Disordered" evidence="1">
    <location>
        <begin position="181"/>
        <end position="208"/>
    </location>
</feature>